<dbReference type="PRINTS" id="PR00080">
    <property type="entry name" value="SDRFAMILY"/>
</dbReference>
<dbReference type="SUPFAM" id="SSF51735">
    <property type="entry name" value="NAD(P)-binding Rossmann-fold domains"/>
    <property type="match status" value="1"/>
</dbReference>
<dbReference type="PRINTS" id="PR00081">
    <property type="entry name" value="GDHRDH"/>
</dbReference>
<dbReference type="GO" id="GO:0016616">
    <property type="term" value="F:oxidoreductase activity, acting on the CH-OH group of donors, NAD or NADP as acceptor"/>
    <property type="evidence" value="ECO:0007669"/>
    <property type="project" value="TreeGrafter"/>
</dbReference>
<keyword evidence="5" id="KW-0812">Transmembrane</keyword>
<dbReference type="Pfam" id="PF00106">
    <property type="entry name" value="adh_short"/>
    <property type="match status" value="1"/>
</dbReference>
<evidence type="ECO:0000256" key="3">
    <source>
        <dbReference type="ARBA" id="ARBA00023002"/>
    </source>
</evidence>
<keyword evidence="2" id="KW-0521">NADP</keyword>
<dbReference type="InterPro" id="IPR002347">
    <property type="entry name" value="SDR_fam"/>
</dbReference>
<evidence type="ECO:0000313" key="7">
    <source>
        <dbReference type="Proteomes" id="UP000054481"/>
    </source>
</evidence>
<dbReference type="Proteomes" id="UP000054481">
    <property type="component" value="Unassembled WGS sequence"/>
</dbReference>
<sequence length="356" mass="38071">MAITIDNILLVLQKTLIHPIKSLLFAGAAILFHNGILHAGIARKGDGIPSLRGTLVYISLGCVALSWTLHLNRALNRKALNPSPAVPCDWPRELVVVTGGSGGIGEALVKRLESLSATVVILDASPPTFKLDKRTHYFKTDVSSLENVLEAHTKIVARIGLPTILVANAGVLRAEPILDLPEDDIRATFNVNILGVVFCMKAFLPAMIKADHGQVLVTSSVTAYSAAASVACYSASKAAVSSLVEGLQTELKHKHGNPRVKLSAVFPGPVRTKMFEKLDLPVNGFFMPYLEPAQVAERMCQILSKGESDMVMMPAASNVGPSLHAMSHWVRVAAQDMGAGASNRLSESRGGIQSCW</sequence>
<organism evidence="6 7">
    <name type="scientific">Hirsutella minnesotensis 3608</name>
    <dbReference type="NCBI Taxonomy" id="1043627"/>
    <lineage>
        <taxon>Eukaryota</taxon>
        <taxon>Fungi</taxon>
        <taxon>Dikarya</taxon>
        <taxon>Ascomycota</taxon>
        <taxon>Pezizomycotina</taxon>
        <taxon>Sordariomycetes</taxon>
        <taxon>Hypocreomycetidae</taxon>
        <taxon>Hypocreales</taxon>
        <taxon>Ophiocordycipitaceae</taxon>
        <taxon>Hirsutella</taxon>
    </lineage>
</organism>
<comment type="similarity">
    <text evidence="1 4">Belongs to the short-chain dehydrogenases/reductases (SDR) family.</text>
</comment>
<feature type="transmembrane region" description="Helical" evidence="5">
    <location>
        <begin position="54"/>
        <end position="71"/>
    </location>
</feature>
<keyword evidence="5" id="KW-1133">Transmembrane helix</keyword>
<dbReference type="EMBL" id="KQ030526">
    <property type="protein sequence ID" value="KJZ74370.1"/>
    <property type="molecule type" value="Genomic_DNA"/>
</dbReference>
<dbReference type="InterPro" id="IPR036291">
    <property type="entry name" value="NAD(P)-bd_dom_sf"/>
</dbReference>
<dbReference type="InterPro" id="IPR020904">
    <property type="entry name" value="Sc_DH/Rdtase_CS"/>
</dbReference>
<dbReference type="PANTHER" id="PTHR24322:SF736">
    <property type="entry name" value="RETINOL DEHYDROGENASE 10"/>
    <property type="match status" value="1"/>
</dbReference>
<name>A0A0F7ZNU7_9HYPO</name>
<dbReference type="OrthoDB" id="10253736at2759"/>
<dbReference type="Gene3D" id="3.40.50.720">
    <property type="entry name" value="NAD(P)-binding Rossmann-like Domain"/>
    <property type="match status" value="1"/>
</dbReference>
<evidence type="ECO:0000256" key="4">
    <source>
        <dbReference type="RuleBase" id="RU000363"/>
    </source>
</evidence>
<feature type="transmembrane region" description="Helical" evidence="5">
    <location>
        <begin position="23"/>
        <end position="42"/>
    </location>
</feature>
<keyword evidence="3" id="KW-0560">Oxidoreductase</keyword>
<reference evidence="6 7" key="1">
    <citation type="journal article" date="2014" name="Genome Biol. Evol.">
        <title>Comparative genomics and transcriptomics analyses reveal divergent lifestyle features of nematode endoparasitic fungus Hirsutella minnesotensis.</title>
        <authorList>
            <person name="Lai Y."/>
            <person name="Liu K."/>
            <person name="Zhang X."/>
            <person name="Zhang X."/>
            <person name="Li K."/>
            <person name="Wang N."/>
            <person name="Shu C."/>
            <person name="Wu Y."/>
            <person name="Wang C."/>
            <person name="Bushley K.E."/>
            <person name="Xiang M."/>
            <person name="Liu X."/>
        </authorList>
    </citation>
    <scope>NUCLEOTIDE SEQUENCE [LARGE SCALE GENOMIC DNA]</scope>
    <source>
        <strain evidence="6 7">3608</strain>
    </source>
</reference>
<dbReference type="PANTHER" id="PTHR24322">
    <property type="entry name" value="PKSB"/>
    <property type="match status" value="1"/>
</dbReference>
<evidence type="ECO:0000256" key="2">
    <source>
        <dbReference type="ARBA" id="ARBA00022857"/>
    </source>
</evidence>
<gene>
    <name evidence="6" type="ORF">HIM_06180</name>
</gene>
<dbReference type="PROSITE" id="PS00061">
    <property type="entry name" value="ADH_SHORT"/>
    <property type="match status" value="1"/>
</dbReference>
<keyword evidence="5" id="KW-0472">Membrane</keyword>
<proteinExistence type="inferred from homology"/>
<protein>
    <submittedName>
        <fullName evidence="6">Uncharacterized protein</fullName>
    </submittedName>
</protein>
<evidence type="ECO:0000256" key="5">
    <source>
        <dbReference type="SAM" id="Phobius"/>
    </source>
</evidence>
<accession>A0A0F7ZNU7</accession>
<dbReference type="AlphaFoldDB" id="A0A0F7ZNU7"/>
<evidence type="ECO:0000256" key="1">
    <source>
        <dbReference type="ARBA" id="ARBA00006484"/>
    </source>
</evidence>
<evidence type="ECO:0000313" key="6">
    <source>
        <dbReference type="EMBL" id="KJZ74370.1"/>
    </source>
</evidence>
<keyword evidence="7" id="KW-1185">Reference proteome</keyword>